<protein>
    <submittedName>
        <fullName evidence="1">Uncharacterized protein</fullName>
    </submittedName>
</protein>
<organism evidence="1 2">
    <name type="scientific">Vigna unguiculata</name>
    <name type="common">Cowpea</name>
    <dbReference type="NCBI Taxonomy" id="3917"/>
    <lineage>
        <taxon>Eukaryota</taxon>
        <taxon>Viridiplantae</taxon>
        <taxon>Streptophyta</taxon>
        <taxon>Embryophyta</taxon>
        <taxon>Tracheophyta</taxon>
        <taxon>Spermatophyta</taxon>
        <taxon>Magnoliopsida</taxon>
        <taxon>eudicotyledons</taxon>
        <taxon>Gunneridae</taxon>
        <taxon>Pentapetalae</taxon>
        <taxon>rosids</taxon>
        <taxon>fabids</taxon>
        <taxon>Fabales</taxon>
        <taxon>Fabaceae</taxon>
        <taxon>Papilionoideae</taxon>
        <taxon>50 kb inversion clade</taxon>
        <taxon>NPAAA clade</taxon>
        <taxon>indigoferoid/millettioid clade</taxon>
        <taxon>Phaseoleae</taxon>
        <taxon>Vigna</taxon>
    </lineage>
</organism>
<dbReference type="Proteomes" id="UP000501690">
    <property type="component" value="Linkage Group LG8"/>
</dbReference>
<dbReference type="EMBL" id="CP039352">
    <property type="protein sequence ID" value="QCE04861.1"/>
    <property type="molecule type" value="Genomic_DNA"/>
</dbReference>
<name>A0A4D6MW34_VIGUN</name>
<dbReference type="AlphaFoldDB" id="A0A4D6MW34"/>
<reference evidence="1 2" key="1">
    <citation type="submission" date="2019-04" db="EMBL/GenBank/DDBJ databases">
        <title>An improved genome assembly and genetic linkage map for asparagus bean, Vigna unguiculata ssp. sesquipedialis.</title>
        <authorList>
            <person name="Xia Q."/>
            <person name="Zhang R."/>
            <person name="Dong Y."/>
        </authorList>
    </citation>
    <scope>NUCLEOTIDE SEQUENCE [LARGE SCALE GENOMIC DNA]</scope>
    <source>
        <tissue evidence="1">Leaf</tissue>
    </source>
</reference>
<accession>A0A4D6MW34</accession>
<evidence type="ECO:0000313" key="2">
    <source>
        <dbReference type="Proteomes" id="UP000501690"/>
    </source>
</evidence>
<proteinExistence type="predicted"/>
<keyword evidence="2" id="KW-1185">Reference proteome</keyword>
<sequence length="87" mass="10113">MFLSAQTNVRIFLLPDLVASITRSHQCVTDDLVPSWDQEPFQDDEEKMKLNDDETVIDGEEDDKDENERLWIVLSEQENGENDGRDE</sequence>
<evidence type="ECO:0000313" key="1">
    <source>
        <dbReference type="EMBL" id="QCE04861.1"/>
    </source>
</evidence>
<gene>
    <name evidence="1" type="ORF">DEO72_LG8g2902</name>
</gene>